<dbReference type="STRING" id="200361.A0A453S037"/>
<evidence type="ECO:0000313" key="1">
    <source>
        <dbReference type="EnsemblPlants" id="AET7Gv20775300.1"/>
    </source>
</evidence>
<accession>A0A453S037</accession>
<sequence>MYCGKSRDATIVLEAVASEDLWIWHCFFGMTGTLNDINVLQRSHLFARLASGDAPACNYTINGHEYTKGYYLADGIYPP</sequence>
<evidence type="ECO:0008006" key="3">
    <source>
        <dbReference type="Google" id="ProtNLM"/>
    </source>
</evidence>
<dbReference type="Gramene" id="AET7Gv20775300.1">
    <property type="protein sequence ID" value="AET7Gv20775300.1"/>
    <property type="gene ID" value="AET7Gv20775300"/>
</dbReference>
<reference evidence="2" key="2">
    <citation type="journal article" date="2017" name="Nat. Plants">
        <title>The Aegilops tauschii genome reveals multiple impacts of transposons.</title>
        <authorList>
            <person name="Zhao G."/>
            <person name="Zou C."/>
            <person name="Li K."/>
            <person name="Wang K."/>
            <person name="Li T."/>
            <person name="Gao L."/>
            <person name="Zhang X."/>
            <person name="Wang H."/>
            <person name="Yang Z."/>
            <person name="Liu X."/>
            <person name="Jiang W."/>
            <person name="Mao L."/>
            <person name="Kong X."/>
            <person name="Jiao Y."/>
            <person name="Jia J."/>
        </authorList>
    </citation>
    <scope>NUCLEOTIDE SEQUENCE [LARGE SCALE GENOMIC DNA]</scope>
    <source>
        <strain evidence="2">cv. AL8/78</strain>
    </source>
</reference>
<protein>
    <recommendedName>
        <fullName evidence="3">DDE Tnp4 domain-containing protein</fullName>
    </recommendedName>
</protein>
<reference evidence="2" key="1">
    <citation type="journal article" date="2014" name="Science">
        <title>Ancient hybridizations among the ancestral genomes of bread wheat.</title>
        <authorList>
            <consortium name="International Wheat Genome Sequencing Consortium,"/>
            <person name="Marcussen T."/>
            <person name="Sandve S.R."/>
            <person name="Heier L."/>
            <person name="Spannagl M."/>
            <person name="Pfeifer M."/>
            <person name="Jakobsen K.S."/>
            <person name="Wulff B.B."/>
            <person name="Steuernagel B."/>
            <person name="Mayer K.F."/>
            <person name="Olsen O.A."/>
        </authorList>
    </citation>
    <scope>NUCLEOTIDE SEQUENCE [LARGE SCALE GENOMIC DNA]</scope>
    <source>
        <strain evidence="2">cv. AL8/78</strain>
    </source>
</reference>
<organism evidence="1 2">
    <name type="scientific">Aegilops tauschii subsp. strangulata</name>
    <name type="common">Goatgrass</name>
    <dbReference type="NCBI Taxonomy" id="200361"/>
    <lineage>
        <taxon>Eukaryota</taxon>
        <taxon>Viridiplantae</taxon>
        <taxon>Streptophyta</taxon>
        <taxon>Embryophyta</taxon>
        <taxon>Tracheophyta</taxon>
        <taxon>Spermatophyta</taxon>
        <taxon>Magnoliopsida</taxon>
        <taxon>Liliopsida</taxon>
        <taxon>Poales</taxon>
        <taxon>Poaceae</taxon>
        <taxon>BOP clade</taxon>
        <taxon>Pooideae</taxon>
        <taxon>Triticodae</taxon>
        <taxon>Triticeae</taxon>
        <taxon>Triticinae</taxon>
        <taxon>Aegilops</taxon>
    </lineage>
</organism>
<evidence type="ECO:0000313" key="2">
    <source>
        <dbReference type="Proteomes" id="UP000015105"/>
    </source>
</evidence>
<name>A0A453S037_AEGTS</name>
<dbReference type="Pfam" id="PF04827">
    <property type="entry name" value="Plant_tran"/>
    <property type="match status" value="1"/>
</dbReference>
<dbReference type="Proteomes" id="UP000015105">
    <property type="component" value="Chromosome 7D"/>
</dbReference>
<reference evidence="1" key="5">
    <citation type="journal article" date="2021" name="G3 (Bethesda)">
        <title>Aegilops tauschii genome assembly Aet v5.0 features greater sequence contiguity and improved annotation.</title>
        <authorList>
            <person name="Wang L."/>
            <person name="Zhu T."/>
            <person name="Rodriguez J.C."/>
            <person name="Deal K.R."/>
            <person name="Dubcovsky J."/>
            <person name="McGuire P.E."/>
            <person name="Lux T."/>
            <person name="Spannagl M."/>
            <person name="Mayer K.F.X."/>
            <person name="Baldrich P."/>
            <person name="Meyers B.C."/>
            <person name="Huo N."/>
            <person name="Gu Y.Q."/>
            <person name="Zhou H."/>
            <person name="Devos K.M."/>
            <person name="Bennetzen J.L."/>
            <person name="Unver T."/>
            <person name="Budak H."/>
            <person name="Gulick P.J."/>
            <person name="Galiba G."/>
            <person name="Kalapos B."/>
            <person name="Nelson D.R."/>
            <person name="Li P."/>
            <person name="You F.M."/>
            <person name="Luo M.C."/>
            <person name="Dvorak J."/>
        </authorList>
    </citation>
    <scope>NUCLEOTIDE SEQUENCE [LARGE SCALE GENOMIC DNA]</scope>
    <source>
        <strain evidence="1">cv. AL8/78</strain>
    </source>
</reference>
<keyword evidence="2" id="KW-1185">Reference proteome</keyword>
<reference evidence="1" key="4">
    <citation type="submission" date="2019-03" db="UniProtKB">
        <authorList>
            <consortium name="EnsemblPlants"/>
        </authorList>
    </citation>
    <scope>IDENTIFICATION</scope>
</reference>
<reference evidence="1" key="3">
    <citation type="journal article" date="2017" name="Nature">
        <title>Genome sequence of the progenitor of the wheat D genome Aegilops tauschii.</title>
        <authorList>
            <person name="Luo M.C."/>
            <person name="Gu Y.Q."/>
            <person name="Puiu D."/>
            <person name="Wang H."/>
            <person name="Twardziok S.O."/>
            <person name="Deal K.R."/>
            <person name="Huo N."/>
            <person name="Zhu T."/>
            <person name="Wang L."/>
            <person name="Wang Y."/>
            <person name="McGuire P.E."/>
            <person name="Liu S."/>
            <person name="Long H."/>
            <person name="Ramasamy R.K."/>
            <person name="Rodriguez J.C."/>
            <person name="Van S.L."/>
            <person name="Yuan L."/>
            <person name="Wang Z."/>
            <person name="Xia Z."/>
            <person name="Xiao L."/>
            <person name="Anderson O.D."/>
            <person name="Ouyang S."/>
            <person name="Liang Y."/>
            <person name="Zimin A.V."/>
            <person name="Pertea G."/>
            <person name="Qi P."/>
            <person name="Bennetzen J.L."/>
            <person name="Dai X."/>
            <person name="Dawson M.W."/>
            <person name="Muller H.G."/>
            <person name="Kugler K."/>
            <person name="Rivarola-Duarte L."/>
            <person name="Spannagl M."/>
            <person name="Mayer K.F.X."/>
            <person name="Lu F.H."/>
            <person name="Bevan M.W."/>
            <person name="Leroy P."/>
            <person name="Li P."/>
            <person name="You F.M."/>
            <person name="Sun Q."/>
            <person name="Liu Z."/>
            <person name="Lyons E."/>
            <person name="Wicker T."/>
            <person name="Salzberg S.L."/>
            <person name="Devos K.M."/>
            <person name="Dvorak J."/>
        </authorList>
    </citation>
    <scope>NUCLEOTIDE SEQUENCE [LARGE SCALE GENOMIC DNA]</scope>
    <source>
        <strain evidence="1">cv. AL8/78</strain>
    </source>
</reference>
<dbReference type="AlphaFoldDB" id="A0A453S037"/>
<dbReference type="EnsemblPlants" id="AET7Gv20775300.1">
    <property type="protein sequence ID" value="AET7Gv20775300.1"/>
    <property type="gene ID" value="AET7Gv20775300"/>
</dbReference>
<proteinExistence type="predicted"/>
<dbReference type="InterPro" id="IPR006912">
    <property type="entry name" value="Harbinger_derived_prot"/>
</dbReference>